<evidence type="ECO:0000313" key="2">
    <source>
        <dbReference type="EMBL" id="CAD8063450.1"/>
    </source>
</evidence>
<dbReference type="AlphaFoldDB" id="A0A8S1L5X6"/>
<accession>A0A8S1L5X6</accession>
<comment type="caution">
    <text evidence="2">The sequence shown here is derived from an EMBL/GenBank/DDBJ whole genome shotgun (WGS) entry which is preliminary data.</text>
</comment>
<feature type="transmembrane region" description="Helical" evidence="1">
    <location>
        <begin position="51"/>
        <end position="70"/>
    </location>
</feature>
<gene>
    <name evidence="2" type="ORF">PSON_ATCC_30995.1.T0170416</name>
</gene>
<keyword evidence="1" id="KW-1133">Transmembrane helix</keyword>
<keyword evidence="3" id="KW-1185">Reference proteome</keyword>
<organism evidence="2 3">
    <name type="scientific">Paramecium sonneborni</name>
    <dbReference type="NCBI Taxonomy" id="65129"/>
    <lineage>
        <taxon>Eukaryota</taxon>
        <taxon>Sar</taxon>
        <taxon>Alveolata</taxon>
        <taxon>Ciliophora</taxon>
        <taxon>Intramacronucleata</taxon>
        <taxon>Oligohymenophorea</taxon>
        <taxon>Peniculida</taxon>
        <taxon>Parameciidae</taxon>
        <taxon>Paramecium</taxon>
    </lineage>
</organism>
<name>A0A8S1L5X6_9CILI</name>
<dbReference type="EMBL" id="CAJJDN010000017">
    <property type="protein sequence ID" value="CAD8063450.1"/>
    <property type="molecule type" value="Genomic_DNA"/>
</dbReference>
<evidence type="ECO:0000313" key="3">
    <source>
        <dbReference type="Proteomes" id="UP000692954"/>
    </source>
</evidence>
<keyword evidence="1" id="KW-0472">Membrane</keyword>
<evidence type="ECO:0008006" key="4">
    <source>
        <dbReference type="Google" id="ProtNLM"/>
    </source>
</evidence>
<dbReference type="Proteomes" id="UP000692954">
    <property type="component" value="Unassembled WGS sequence"/>
</dbReference>
<keyword evidence="1" id="KW-0812">Transmembrane</keyword>
<proteinExistence type="predicted"/>
<protein>
    <recommendedName>
        <fullName evidence="4">Transmembrane protein</fullName>
    </recommendedName>
</protein>
<sequence>MRSLQNKKIMKQSLEIRLLQTQQIVYLQTEKNHAYFSIIYRWFHQEMRLRNSLIFGILNVISCIFMHISIKEQCTKLLRKFFFHDRIFDRELVTHQYNEEYREGAKSIFSKNYVHLL</sequence>
<reference evidence="2" key="1">
    <citation type="submission" date="2021-01" db="EMBL/GenBank/DDBJ databases">
        <authorList>
            <consortium name="Genoscope - CEA"/>
            <person name="William W."/>
        </authorList>
    </citation>
    <scope>NUCLEOTIDE SEQUENCE</scope>
</reference>
<evidence type="ECO:0000256" key="1">
    <source>
        <dbReference type="SAM" id="Phobius"/>
    </source>
</evidence>